<dbReference type="GO" id="GO:0048046">
    <property type="term" value="C:apoplast"/>
    <property type="evidence" value="ECO:0007669"/>
    <property type="project" value="UniProtKB-SubCell"/>
</dbReference>
<dbReference type="Pfam" id="PF03018">
    <property type="entry name" value="Dirigent"/>
    <property type="match status" value="1"/>
</dbReference>
<dbReference type="InterPro" id="IPR004265">
    <property type="entry name" value="Dirigent"/>
</dbReference>
<proteinExistence type="inferred from homology"/>
<keyword evidence="7" id="KW-1185">Reference proteome</keyword>
<dbReference type="InParanoid" id="A0A200RDA4"/>
<dbReference type="AlphaFoldDB" id="A0A200RDA4"/>
<dbReference type="STRING" id="56857.A0A200RDA4"/>
<dbReference type="FunCoup" id="A0A200RDA4">
    <property type="interactions" value="496"/>
</dbReference>
<comment type="function">
    <text evidence="4">Dirigent proteins impart stereoselectivity on the phenoxy radical-coupling reaction, yielding optically active lignans from two molecules of coniferyl alcohol in the biosynthesis of lignans, flavonolignans, and alkaloids and thus plays a central role in plant secondary metabolism.</text>
</comment>
<accession>A0A200RDA4</accession>
<dbReference type="Gene3D" id="2.40.480.10">
    <property type="entry name" value="Allene oxide cyclase-like"/>
    <property type="match status" value="1"/>
</dbReference>
<evidence type="ECO:0000313" key="6">
    <source>
        <dbReference type="EMBL" id="OVA20697.1"/>
    </source>
</evidence>
<evidence type="ECO:0000256" key="2">
    <source>
        <dbReference type="ARBA" id="ARBA00011738"/>
    </source>
</evidence>
<keyword evidence="4" id="KW-0052">Apoplast</keyword>
<gene>
    <name evidence="6" type="ORF">BVC80_881g53</name>
</gene>
<dbReference type="Proteomes" id="UP000195402">
    <property type="component" value="Unassembled WGS sequence"/>
</dbReference>
<reference evidence="6 7" key="1">
    <citation type="journal article" date="2017" name="Mol. Plant">
        <title>The Genome of Medicinal Plant Macleaya cordata Provides New Insights into Benzylisoquinoline Alkaloids Metabolism.</title>
        <authorList>
            <person name="Liu X."/>
            <person name="Liu Y."/>
            <person name="Huang P."/>
            <person name="Ma Y."/>
            <person name="Qing Z."/>
            <person name="Tang Q."/>
            <person name="Cao H."/>
            <person name="Cheng P."/>
            <person name="Zheng Y."/>
            <person name="Yuan Z."/>
            <person name="Zhou Y."/>
            <person name="Liu J."/>
            <person name="Tang Z."/>
            <person name="Zhuo Y."/>
            <person name="Zhang Y."/>
            <person name="Yu L."/>
            <person name="Huang J."/>
            <person name="Yang P."/>
            <person name="Peng Q."/>
            <person name="Zhang J."/>
            <person name="Jiang W."/>
            <person name="Zhang Z."/>
            <person name="Lin K."/>
            <person name="Ro D.K."/>
            <person name="Chen X."/>
            <person name="Xiong X."/>
            <person name="Shang Y."/>
            <person name="Huang S."/>
            <person name="Zeng J."/>
        </authorList>
    </citation>
    <scope>NUCLEOTIDE SEQUENCE [LARGE SCALE GENOMIC DNA]</scope>
    <source>
        <strain evidence="7">cv. BLH2017</strain>
        <tissue evidence="6">Root</tissue>
    </source>
</reference>
<comment type="subcellular location">
    <subcellularLocation>
        <location evidence="4">Secreted</location>
        <location evidence="4">Extracellular space</location>
        <location evidence="4">Apoplast</location>
    </subcellularLocation>
</comment>
<comment type="subunit">
    <text evidence="2 4">Homodimer.</text>
</comment>
<dbReference type="PANTHER" id="PTHR21495">
    <property type="entry name" value="NUCLEOPORIN-RELATED"/>
    <property type="match status" value="1"/>
</dbReference>
<feature type="transmembrane region" description="Helical" evidence="5">
    <location>
        <begin position="12"/>
        <end position="29"/>
    </location>
</feature>
<dbReference type="InterPro" id="IPR044859">
    <property type="entry name" value="Allene_oxi_cyc_Dirigent"/>
</dbReference>
<protein>
    <recommendedName>
        <fullName evidence="4">Dirigent protein</fullName>
    </recommendedName>
</protein>
<name>A0A200RDA4_MACCD</name>
<sequence length="198" mass="21852">MAEIHSKNAVSIIILSIFIFYIININIVVDGKSQNFGRILNPAKMGIKKEKLSHFRVYWHDVASGPNPTAVRIAQAPSTNKSATAFGAVVMIDDPLTEGPKLSSKLVGRAQGFYGSASQNDVAYIVAMNFVFSIGKYNGSTISIFGRNPVMSKVREMPIIGGSGLFRFARGYVQFKTHDFNIKTGDATNEYNIYVFHY</sequence>
<keyword evidence="3 4" id="KW-0964">Secreted</keyword>
<evidence type="ECO:0000256" key="5">
    <source>
        <dbReference type="SAM" id="Phobius"/>
    </source>
</evidence>
<keyword evidence="5" id="KW-0812">Transmembrane</keyword>
<comment type="similarity">
    <text evidence="1 4">Belongs to the plant dirigent protein family.</text>
</comment>
<organism evidence="6 7">
    <name type="scientific">Macleaya cordata</name>
    <name type="common">Five-seeded plume-poppy</name>
    <name type="synonym">Bocconia cordata</name>
    <dbReference type="NCBI Taxonomy" id="56857"/>
    <lineage>
        <taxon>Eukaryota</taxon>
        <taxon>Viridiplantae</taxon>
        <taxon>Streptophyta</taxon>
        <taxon>Embryophyta</taxon>
        <taxon>Tracheophyta</taxon>
        <taxon>Spermatophyta</taxon>
        <taxon>Magnoliopsida</taxon>
        <taxon>Ranunculales</taxon>
        <taxon>Papaveraceae</taxon>
        <taxon>Papaveroideae</taxon>
        <taxon>Macleaya</taxon>
    </lineage>
</organism>
<evidence type="ECO:0000256" key="4">
    <source>
        <dbReference type="RuleBase" id="RU363099"/>
    </source>
</evidence>
<dbReference type="GO" id="GO:0009699">
    <property type="term" value="P:phenylpropanoid biosynthetic process"/>
    <property type="evidence" value="ECO:0007669"/>
    <property type="project" value="UniProtKB-ARBA"/>
</dbReference>
<keyword evidence="5" id="KW-0472">Membrane</keyword>
<keyword evidence="5" id="KW-1133">Transmembrane helix</keyword>
<evidence type="ECO:0000256" key="1">
    <source>
        <dbReference type="ARBA" id="ARBA00010746"/>
    </source>
</evidence>
<comment type="caution">
    <text evidence="6">The sequence shown here is derived from an EMBL/GenBank/DDBJ whole genome shotgun (WGS) entry which is preliminary data.</text>
</comment>
<dbReference type="EMBL" id="MVGT01000059">
    <property type="protein sequence ID" value="OVA20697.1"/>
    <property type="molecule type" value="Genomic_DNA"/>
</dbReference>
<dbReference type="OrthoDB" id="1864232at2759"/>
<evidence type="ECO:0000313" key="7">
    <source>
        <dbReference type="Proteomes" id="UP000195402"/>
    </source>
</evidence>
<evidence type="ECO:0000256" key="3">
    <source>
        <dbReference type="ARBA" id="ARBA00022525"/>
    </source>
</evidence>
<dbReference type="OMA" id="FFTIHAT"/>